<dbReference type="Proteomes" id="UP000186817">
    <property type="component" value="Unassembled WGS sequence"/>
</dbReference>
<reference evidence="2 3" key="1">
    <citation type="submission" date="2016-02" db="EMBL/GenBank/DDBJ databases">
        <title>Genome analysis of coral dinoflagellate symbionts highlights evolutionary adaptations to a symbiotic lifestyle.</title>
        <authorList>
            <person name="Aranda M."/>
            <person name="Li Y."/>
            <person name="Liew Y.J."/>
            <person name="Baumgarten S."/>
            <person name="Simakov O."/>
            <person name="Wilson M."/>
            <person name="Piel J."/>
            <person name="Ashoor H."/>
            <person name="Bougouffa S."/>
            <person name="Bajic V.B."/>
            <person name="Ryu T."/>
            <person name="Ravasi T."/>
            <person name="Bayer T."/>
            <person name="Micklem G."/>
            <person name="Kim H."/>
            <person name="Bhak J."/>
            <person name="Lajeunesse T.C."/>
            <person name="Voolstra C.R."/>
        </authorList>
    </citation>
    <scope>NUCLEOTIDE SEQUENCE [LARGE SCALE GENOMIC DNA]</scope>
    <source>
        <strain evidence="2 3">CCMP2467</strain>
    </source>
</reference>
<feature type="non-terminal residue" evidence="2">
    <location>
        <position position="268"/>
    </location>
</feature>
<dbReference type="OMA" id="IEANWPA"/>
<gene>
    <name evidence="2" type="ORF">AK812_SmicGene19742</name>
</gene>
<dbReference type="Pfam" id="PF13621">
    <property type="entry name" value="Cupin_8"/>
    <property type="match status" value="1"/>
</dbReference>
<dbReference type="InterPro" id="IPR041667">
    <property type="entry name" value="Cupin_8"/>
</dbReference>
<evidence type="ECO:0000259" key="1">
    <source>
        <dbReference type="Pfam" id="PF13621"/>
    </source>
</evidence>
<evidence type="ECO:0000313" key="3">
    <source>
        <dbReference type="Proteomes" id="UP000186817"/>
    </source>
</evidence>
<dbReference type="PANTHER" id="PTHR12461:SF105">
    <property type="entry name" value="HYPOXIA-INDUCIBLE FACTOR 1-ALPHA INHIBITOR"/>
    <property type="match status" value="1"/>
</dbReference>
<dbReference type="AlphaFoldDB" id="A0A1Q9DRT4"/>
<dbReference type="OrthoDB" id="428351at2759"/>
<dbReference type="EMBL" id="LSRX01000418">
    <property type="protein sequence ID" value="OLP97854.1"/>
    <property type="molecule type" value="Genomic_DNA"/>
</dbReference>
<feature type="domain" description="Cupin-like" evidence="1">
    <location>
        <begin position="104"/>
        <end position="229"/>
    </location>
</feature>
<dbReference type="SUPFAM" id="SSF51197">
    <property type="entry name" value="Clavaminate synthase-like"/>
    <property type="match status" value="1"/>
</dbReference>
<accession>A0A1Q9DRT4</accession>
<protein>
    <recommendedName>
        <fullName evidence="1">Cupin-like domain-containing protein</fullName>
    </recommendedName>
</protein>
<dbReference type="PANTHER" id="PTHR12461">
    <property type="entry name" value="HYPOXIA-INDUCIBLE FACTOR 1 ALPHA INHIBITOR-RELATED"/>
    <property type="match status" value="1"/>
</dbReference>
<evidence type="ECO:0000313" key="2">
    <source>
        <dbReference type="EMBL" id="OLP97854.1"/>
    </source>
</evidence>
<sequence length="268" mass="28424">MRRSFARTSALVRFVYSRCGASGGRDAAARGAVQVAPGDASALCRAIEANWPAVIPAGSGEGLLASLQSLPKLAELSELCGHRQVTVRLKKARFPVFGAAEGERTFGDVAKRSPYEDVEKVALRDVMAELQSQESPGRYAASVPLERDLPELSALLKPQEEALASSVGFALGPPVPGAPVMYLGAGGQRTPLHCDPTENITVVVQGQKRFRLFGPAAFPFLRPQGGLLPAISCWLSGVVPAVYSPVDAFAEASYWRRTSPRPGCPAPL</sequence>
<keyword evidence="3" id="KW-1185">Reference proteome</keyword>
<proteinExistence type="predicted"/>
<organism evidence="2 3">
    <name type="scientific">Symbiodinium microadriaticum</name>
    <name type="common">Dinoflagellate</name>
    <name type="synonym">Zooxanthella microadriatica</name>
    <dbReference type="NCBI Taxonomy" id="2951"/>
    <lineage>
        <taxon>Eukaryota</taxon>
        <taxon>Sar</taxon>
        <taxon>Alveolata</taxon>
        <taxon>Dinophyceae</taxon>
        <taxon>Suessiales</taxon>
        <taxon>Symbiodiniaceae</taxon>
        <taxon>Symbiodinium</taxon>
    </lineage>
</organism>
<dbReference type="Gene3D" id="2.60.120.650">
    <property type="entry name" value="Cupin"/>
    <property type="match status" value="1"/>
</dbReference>
<name>A0A1Q9DRT4_SYMMI</name>
<comment type="caution">
    <text evidence="2">The sequence shown here is derived from an EMBL/GenBank/DDBJ whole genome shotgun (WGS) entry which is preliminary data.</text>
</comment>